<name>A0A9N9R5F6_9NEOP</name>
<dbReference type="PANTHER" id="PTHR12486">
    <property type="entry name" value="APRATAXIN-RELATED"/>
    <property type="match status" value="1"/>
</dbReference>
<evidence type="ECO:0000256" key="9">
    <source>
        <dbReference type="PROSITE-ProRule" id="PRU00464"/>
    </source>
</evidence>
<protein>
    <recommendedName>
        <fullName evidence="5">Adenosine 5'-monophosphoramidase HINT3</fullName>
    </recommendedName>
    <alternativeName>
        <fullName evidence="6">Histidine triad nucleotide-binding protein 3</fullName>
    </alternativeName>
</protein>
<evidence type="ECO:0000256" key="4">
    <source>
        <dbReference type="ARBA" id="ARBA00025764"/>
    </source>
</evidence>
<keyword evidence="2" id="KW-0378">Hydrolase</keyword>
<dbReference type="InterPro" id="IPR011146">
    <property type="entry name" value="HIT-like"/>
</dbReference>
<dbReference type="InterPro" id="IPR036265">
    <property type="entry name" value="HIT-like_sf"/>
</dbReference>
<evidence type="ECO:0000256" key="2">
    <source>
        <dbReference type="ARBA" id="ARBA00022801"/>
    </source>
</evidence>
<feature type="domain" description="HIT" evidence="10">
    <location>
        <begin position="57"/>
        <end position="168"/>
    </location>
</feature>
<dbReference type="EMBL" id="OU893353">
    <property type="protein sequence ID" value="CAG9790535.1"/>
    <property type="molecule type" value="Genomic_DNA"/>
</dbReference>
<feature type="short sequence motif" description="Histidine triad motif" evidence="8 9">
    <location>
        <begin position="148"/>
        <end position="152"/>
    </location>
</feature>
<keyword evidence="1" id="KW-0547">Nucleotide-binding</keyword>
<dbReference type="PANTHER" id="PTHR12486:SF5">
    <property type="entry name" value="ADENOSINE 5'-MONOPHOSPHORAMIDASE HINT3"/>
    <property type="match status" value="1"/>
</dbReference>
<comment type="catalytic activity">
    <reaction evidence="3">
        <text>adenosine 5'-phosphoramidate + H2O = NH4(+) + AMP</text>
        <dbReference type="Rhea" id="RHEA:67916"/>
        <dbReference type="ChEBI" id="CHEBI:15377"/>
        <dbReference type="ChEBI" id="CHEBI:28938"/>
        <dbReference type="ChEBI" id="CHEBI:57890"/>
        <dbReference type="ChEBI" id="CHEBI:456215"/>
    </reaction>
</comment>
<dbReference type="Gene3D" id="3.30.428.10">
    <property type="entry name" value="HIT-like"/>
    <property type="match status" value="1"/>
</dbReference>
<dbReference type="GO" id="GO:0000166">
    <property type="term" value="F:nucleotide binding"/>
    <property type="evidence" value="ECO:0007669"/>
    <property type="project" value="UniProtKB-KW"/>
</dbReference>
<dbReference type="AlphaFoldDB" id="A0A9N9R5F6"/>
<dbReference type="PROSITE" id="PS51084">
    <property type="entry name" value="HIT_2"/>
    <property type="match status" value="1"/>
</dbReference>
<evidence type="ECO:0000256" key="7">
    <source>
        <dbReference type="PIRSR" id="PIRSR601310-1"/>
    </source>
</evidence>
<evidence type="ECO:0000259" key="10">
    <source>
        <dbReference type="PROSITE" id="PS51084"/>
    </source>
</evidence>
<evidence type="ECO:0000313" key="11">
    <source>
        <dbReference type="EMBL" id="CAG9790535.1"/>
    </source>
</evidence>
<comment type="similarity">
    <text evidence="4">Belongs to the HINT family.</text>
</comment>
<reference evidence="11" key="2">
    <citation type="submission" date="2022-10" db="EMBL/GenBank/DDBJ databases">
        <authorList>
            <consortium name="ENA_rothamsted_submissions"/>
            <consortium name="culmorum"/>
            <person name="King R."/>
        </authorList>
    </citation>
    <scope>NUCLEOTIDE SEQUENCE</scope>
</reference>
<dbReference type="OrthoDB" id="1915375at2759"/>
<proteinExistence type="inferred from homology"/>
<evidence type="ECO:0000256" key="8">
    <source>
        <dbReference type="PIRSR" id="PIRSR601310-3"/>
    </source>
</evidence>
<accession>A0A9N9R5F6</accession>
<organism evidence="11 12">
    <name type="scientific">Diatraea saccharalis</name>
    <name type="common">sugarcane borer</name>
    <dbReference type="NCBI Taxonomy" id="40085"/>
    <lineage>
        <taxon>Eukaryota</taxon>
        <taxon>Metazoa</taxon>
        <taxon>Ecdysozoa</taxon>
        <taxon>Arthropoda</taxon>
        <taxon>Hexapoda</taxon>
        <taxon>Insecta</taxon>
        <taxon>Pterygota</taxon>
        <taxon>Neoptera</taxon>
        <taxon>Endopterygota</taxon>
        <taxon>Lepidoptera</taxon>
        <taxon>Glossata</taxon>
        <taxon>Ditrysia</taxon>
        <taxon>Pyraloidea</taxon>
        <taxon>Crambidae</taxon>
        <taxon>Crambinae</taxon>
        <taxon>Diatraea</taxon>
    </lineage>
</organism>
<dbReference type="GO" id="GO:0016787">
    <property type="term" value="F:hydrolase activity"/>
    <property type="evidence" value="ECO:0007669"/>
    <property type="project" value="UniProtKB-KW"/>
</dbReference>
<dbReference type="SUPFAM" id="SSF54197">
    <property type="entry name" value="HIT-like"/>
    <property type="match status" value="1"/>
</dbReference>
<dbReference type="Proteomes" id="UP001153714">
    <property type="component" value="Chromosome 22"/>
</dbReference>
<feature type="active site" description="Tele-AMP-histidine intermediate" evidence="7">
    <location>
        <position position="150"/>
    </location>
</feature>
<keyword evidence="12" id="KW-1185">Reference proteome</keyword>
<dbReference type="PRINTS" id="PR00332">
    <property type="entry name" value="HISTRIAD"/>
</dbReference>
<dbReference type="InterPro" id="IPR001310">
    <property type="entry name" value="Histidine_triad_HIT"/>
</dbReference>
<reference evidence="11" key="1">
    <citation type="submission" date="2021-12" db="EMBL/GenBank/DDBJ databases">
        <authorList>
            <person name="King R."/>
        </authorList>
    </citation>
    <scope>NUCLEOTIDE SEQUENCE</scope>
</reference>
<gene>
    <name evidence="11" type="ORF">DIATSA_LOCUS8201</name>
</gene>
<evidence type="ECO:0000256" key="5">
    <source>
        <dbReference type="ARBA" id="ARBA00039802"/>
    </source>
</evidence>
<dbReference type="Pfam" id="PF11969">
    <property type="entry name" value="DcpS_C"/>
    <property type="match status" value="1"/>
</dbReference>
<evidence type="ECO:0000256" key="6">
    <source>
        <dbReference type="ARBA" id="ARBA00042361"/>
    </source>
</evidence>
<sequence>MYYKLKIPNFVLRNAVFIISLSKLSIKQGRCFSRYILNLPSLSSKMSLPQTEKSSCIFCNIVNKLEDTEILFEDKQVCVFRDIKPASKFHILTVPKRHIEDVKSLTTSDKDLAQHMLSVAHELLAKNNLTVQDARIGYHWPPFRSVKHLHLHTIAPESQMGILGRMIFKRNSYWFVSVSNSCLKK</sequence>
<evidence type="ECO:0000256" key="1">
    <source>
        <dbReference type="ARBA" id="ARBA00022741"/>
    </source>
</evidence>
<evidence type="ECO:0000256" key="3">
    <source>
        <dbReference type="ARBA" id="ARBA00024472"/>
    </source>
</evidence>
<evidence type="ECO:0000313" key="12">
    <source>
        <dbReference type="Proteomes" id="UP001153714"/>
    </source>
</evidence>